<evidence type="ECO:0008006" key="3">
    <source>
        <dbReference type="Google" id="ProtNLM"/>
    </source>
</evidence>
<evidence type="ECO:0000313" key="1">
    <source>
        <dbReference type="EMBL" id="OHU94857.1"/>
    </source>
</evidence>
<dbReference type="STRING" id="327939.BIW53_12605"/>
<comment type="caution">
    <text evidence="1">The sequence shown here is derived from an EMBL/GenBank/DDBJ whole genome shotgun (WGS) entry which is preliminary data.</text>
</comment>
<protein>
    <recommendedName>
        <fullName evidence="3">Prolyl 4-hydroxylase alpha subunit Fe(2+) 2OG dioxygenase domain-containing protein</fullName>
    </recommendedName>
</protein>
<evidence type="ECO:0000313" key="2">
    <source>
        <dbReference type="Proteomes" id="UP000180253"/>
    </source>
</evidence>
<dbReference type="Pfam" id="PF20043">
    <property type="entry name" value="DUF6445"/>
    <property type="match status" value="1"/>
</dbReference>
<keyword evidence="2" id="KW-1185">Reference proteome</keyword>
<organism evidence="1 2">
    <name type="scientific">Pseudoalteromonas byunsanensis</name>
    <dbReference type="NCBI Taxonomy" id="327939"/>
    <lineage>
        <taxon>Bacteria</taxon>
        <taxon>Pseudomonadati</taxon>
        <taxon>Pseudomonadota</taxon>
        <taxon>Gammaproteobacteria</taxon>
        <taxon>Alteromonadales</taxon>
        <taxon>Pseudoalteromonadaceae</taxon>
        <taxon>Pseudoalteromonas</taxon>
    </lineage>
</organism>
<dbReference type="RefSeq" id="WP_070992374.1">
    <property type="nucleotide sequence ID" value="NZ_MNAN01000032.1"/>
</dbReference>
<gene>
    <name evidence="1" type="ORF">BIW53_12605</name>
</gene>
<dbReference type="EMBL" id="MNAN01000032">
    <property type="protein sequence ID" value="OHU94857.1"/>
    <property type="molecule type" value="Genomic_DNA"/>
</dbReference>
<dbReference type="OrthoDB" id="4048724at2"/>
<reference evidence="1 2" key="1">
    <citation type="submission" date="2016-10" db="EMBL/GenBank/DDBJ databases">
        <title>Pseudoalteromonas amylolytica sp. nov., isolated from the surface seawater.</title>
        <authorList>
            <person name="Wu Y.-H."/>
            <person name="Cheng H."/>
            <person name="Jin X.-B."/>
            <person name="Wang C.-S."/>
            <person name="Xu X.-W."/>
        </authorList>
    </citation>
    <scope>NUCLEOTIDE SEQUENCE [LARGE SCALE GENOMIC DNA]</scope>
    <source>
        <strain evidence="1 2">JCM 12483</strain>
    </source>
</reference>
<sequence length="233" mass="26644">MQVNVNPNLMIKHIPIKNCDASVYIIDDFLLNPELLVNFAKQKAYFLPPGKDGTLYPGIRDQLPKPYERALAQLINEHLFTNYDIFVHRCLLSLVTLNAEQLSNMQKLPHIDSLDKNEYASVHYLCDEKYGGTSIYQYKPESVIEVTEDNCHIIHEMINHVQNSEKNSGYLNGKTSIFEPIITIEAKMNRLVLYPSNLLHCANIDPRYSISANPSEGRLTVASFFRLDNTNTQ</sequence>
<accession>A0A1S1N5Y3</accession>
<dbReference type="InterPro" id="IPR045617">
    <property type="entry name" value="DUF6445"/>
</dbReference>
<dbReference type="AlphaFoldDB" id="A0A1S1N5Y3"/>
<name>A0A1S1N5Y3_9GAMM</name>
<proteinExistence type="predicted"/>
<dbReference type="Proteomes" id="UP000180253">
    <property type="component" value="Unassembled WGS sequence"/>
</dbReference>